<gene>
    <name evidence="2" type="ORF">Zmor_008165</name>
</gene>
<name>A0AA38MQ37_9CUCU</name>
<reference evidence="2" key="1">
    <citation type="journal article" date="2023" name="G3 (Bethesda)">
        <title>Whole genome assemblies of Zophobas morio and Tenebrio molitor.</title>
        <authorList>
            <person name="Kaur S."/>
            <person name="Stinson S.A."/>
            <person name="diCenzo G.C."/>
        </authorList>
    </citation>
    <scope>NUCLEOTIDE SEQUENCE</scope>
    <source>
        <strain evidence="2">QUZm001</strain>
    </source>
</reference>
<comment type="caution">
    <text evidence="2">The sequence shown here is derived from an EMBL/GenBank/DDBJ whole genome shotgun (WGS) entry which is preliminary data.</text>
</comment>
<organism evidence="2 3">
    <name type="scientific">Zophobas morio</name>
    <dbReference type="NCBI Taxonomy" id="2755281"/>
    <lineage>
        <taxon>Eukaryota</taxon>
        <taxon>Metazoa</taxon>
        <taxon>Ecdysozoa</taxon>
        <taxon>Arthropoda</taxon>
        <taxon>Hexapoda</taxon>
        <taxon>Insecta</taxon>
        <taxon>Pterygota</taxon>
        <taxon>Neoptera</taxon>
        <taxon>Endopterygota</taxon>
        <taxon>Coleoptera</taxon>
        <taxon>Polyphaga</taxon>
        <taxon>Cucujiformia</taxon>
        <taxon>Tenebrionidae</taxon>
        <taxon>Zophobas</taxon>
    </lineage>
</organism>
<dbReference type="EMBL" id="JALNTZ010000002">
    <property type="protein sequence ID" value="KAJ3663952.1"/>
    <property type="molecule type" value="Genomic_DNA"/>
</dbReference>
<feature type="region of interest" description="Disordered" evidence="1">
    <location>
        <begin position="25"/>
        <end position="74"/>
    </location>
</feature>
<sequence>MLTCAVFLRAPLLNKKCFTGNRSWRQAKEAGSTDRTPTRLISHHQDETVDPQPTRKQKSARDLNPRNPTDCAETPKFFHNMRLLTDLSSHRKRKENKYCDIRKSHYSTITFS</sequence>
<keyword evidence="3" id="KW-1185">Reference proteome</keyword>
<dbReference type="AlphaFoldDB" id="A0AA38MQ37"/>
<accession>A0AA38MQ37</accession>
<proteinExistence type="predicted"/>
<evidence type="ECO:0000313" key="3">
    <source>
        <dbReference type="Proteomes" id="UP001168821"/>
    </source>
</evidence>
<evidence type="ECO:0000313" key="2">
    <source>
        <dbReference type="EMBL" id="KAJ3663952.1"/>
    </source>
</evidence>
<evidence type="ECO:0000256" key="1">
    <source>
        <dbReference type="SAM" id="MobiDB-lite"/>
    </source>
</evidence>
<protein>
    <submittedName>
        <fullName evidence="2">Uncharacterized protein</fullName>
    </submittedName>
</protein>
<dbReference type="Proteomes" id="UP001168821">
    <property type="component" value="Unassembled WGS sequence"/>
</dbReference>